<dbReference type="HOGENOM" id="CLU_2513312_0_0_1"/>
<sequence length="85" mass="9450">MLSRLLQWISRSCLHLAAHRLRAPPSKSFRDNPGSTSPTTVPSVLIISPCTFFCFTGTLCIMPINGCLFAYHGVVFRSDRPTSYC</sequence>
<evidence type="ECO:0000313" key="2">
    <source>
        <dbReference type="Proteomes" id="UP000054538"/>
    </source>
</evidence>
<dbReference type="EMBL" id="KN825187">
    <property type="protein sequence ID" value="KIK93409.1"/>
    <property type="molecule type" value="Genomic_DNA"/>
</dbReference>
<reference evidence="1 2" key="1">
    <citation type="submission" date="2014-04" db="EMBL/GenBank/DDBJ databases">
        <authorList>
            <consortium name="DOE Joint Genome Institute"/>
            <person name="Kuo A."/>
            <person name="Kohler A."/>
            <person name="Jargeat P."/>
            <person name="Nagy L.G."/>
            <person name="Floudas D."/>
            <person name="Copeland A."/>
            <person name="Barry K.W."/>
            <person name="Cichocki N."/>
            <person name="Veneault-Fourrey C."/>
            <person name="LaButti K."/>
            <person name="Lindquist E.A."/>
            <person name="Lipzen A."/>
            <person name="Lundell T."/>
            <person name="Morin E."/>
            <person name="Murat C."/>
            <person name="Sun H."/>
            <person name="Tunlid A."/>
            <person name="Henrissat B."/>
            <person name="Grigoriev I.V."/>
            <person name="Hibbett D.S."/>
            <person name="Martin F."/>
            <person name="Nordberg H.P."/>
            <person name="Cantor M.N."/>
            <person name="Hua S.X."/>
        </authorList>
    </citation>
    <scope>NUCLEOTIDE SEQUENCE [LARGE SCALE GENOMIC DNA]</scope>
    <source>
        <strain evidence="1 2">Ve08.2h10</strain>
    </source>
</reference>
<accession>A0A0D0E0L3</accession>
<evidence type="ECO:0000313" key="1">
    <source>
        <dbReference type="EMBL" id="KIK93409.1"/>
    </source>
</evidence>
<dbReference type="InParanoid" id="A0A0D0E0L3"/>
<reference evidence="2" key="2">
    <citation type="submission" date="2015-01" db="EMBL/GenBank/DDBJ databases">
        <title>Evolutionary Origins and Diversification of the Mycorrhizal Mutualists.</title>
        <authorList>
            <consortium name="DOE Joint Genome Institute"/>
            <consortium name="Mycorrhizal Genomics Consortium"/>
            <person name="Kohler A."/>
            <person name="Kuo A."/>
            <person name="Nagy L.G."/>
            <person name="Floudas D."/>
            <person name="Copeland A."/>
            <person name="Barry K.W."/>
            <person name="Cichocki N."/>
            <person name="Veneault-Fourrey C."/>
            <person name="LaButti K."/>
            <person name="Lindquist E.A."/>
            <person name="Lipzen A."/>
            <person name="Lundell T."/>
            <person name="Morin E."/>
            <person name="Murat C."/>
            <person name="Riley R."/>
            <person name="Ohm R."/>
            <person name="Sun H."/>
            <person name="Tunlid A."/>
            <person name="Henrissat B."/>
            <person name="Grigoriev I.V."/>
            <person name="Hibbett D.S."/>
            <person name="Martin F."/>
        </authorList>
    </citation>
    <scope>NUCLEOTIDE SEQUENCE [LARGE SCALE GENOMIC DNA]</scope>
    <source>
        <strain evidence="2">Ve08.2h10</strain>
    </source>
</reference>
<organism evidence="1 2">
    <name type="scientific">Paxillus rubicundulus Ve08.2h10</name>
    <dbReference type="NCBI Taxonomy" id="930991"/>
    <lineage>
        <taxon>Eukaryota</taxon>
        <taxon>Fungi</taxon>
        <taxon>Dikarya</taxon>
        <taxon>Basidiomycota</taxon>
        <taxon>Agaricomycotina</taxon>
        <taxon>Agaricomycetes</taxon>
        <taxon>Agaricomycetidae</taxon>
        <taxon>Boletales</taxon>
        <taxon>Paxilineae</taxon>
        <taxon>Paxillaceae</taxon>
        <taxon>Paxillus</taxon>
    </lineage>
</organism>
<dbReference type="AlphaFoldDB" id="A0A0D0E0L3"/>
<proteinExistence type="predicted"/>
<name>A0A0D0E0L3_9AGAM</name>
<protein>
    <submittedName>
        <fullName evidence="1">Uncharacterized protein</fullName>
    </submittedName>
</protein>
<keyword evidence="2" id="KW-1185">Reference proteome</keyword>
<gene>
    <name evidence="1" type="ORF">PAXRUDRAFT_516480</name>
</gene>
<dbReference type="Proteomes" id="UP000054538">
    <property type="component" value="Unassembled WGS sequence"/>
</dbReference>